<evidence type="ECO:0000313" key="2">
    <source>
        <dbReference type="Proteomes" id="UP001153321"/>
    </source>
</evidence>
<reference evidence="1" key="1">
    <citation type="submission" date="2022-02" db="EMBL/GenBank/DDBJ databases">
        <authorList>
            <person name="King R."/>
        </authorList>
    </citation>
    <scope>NUCLEOTIDE SEQUENCE</scope>
</reference>
<dbReference type="EMBL" id="LR824538">
    <property type="protein sequence ID" value="CAH1645840.1"/>
    <property type="molecule type" value="Genomic_DNA"/>
</dbReference>
<keyword evidence="2" id="KW-1185">Reference proteome</keyword>
<dbReference type="Proteomes" id="UP001153321">
    <property type="component" value="Chromosome 7"/>
</dbReference>
<accession>A0A9P0IFF7</accession>
<gene>
    <name evidence="1" type="ORF">SPLIT_LOCUS11192</name>
</gene>
<sequence>MGRRKNDTKTGIKIITTRLIEISMKVDDYVYKHIPISESDAEKYMNEVSAYKVQCSRDQRSLQVIEKLTRCMKAIIRDHQELINDTNHDNLIEVGDNRSTSISPVYSIPDEDRNQLTQVADERGDDDDDKVAKDIDIIDLTNIEDEDNLNDKTTTEYNVEVEIHRAAGETKGLKVVQHNASIPKNDNLISNKYLASNISKSQIQTCRDADRTCTINTSNQDANITQISQNKVTKTSPTTNITAPYFVMPTNSHHEVTKGCHILNNAKTSKVTNNKKKLVNSMTIAHSANSIDIKKNKAIRKTTDTTIVKNKHTLKMKKREGNITPVLEKRKKVPIYNKNVIDDLSWIEDIRYVREIAAEENDCKLQLEDDFWDNYYLPANWSDNEFS</sequence>
<organism evidence="1 2">
    <name type="scientific">Spodoptera littoralis</name>
    <name type="common">Egyptian cotton leafworm</name>
    <dbReference type="NCBI Taxonomy" id="7109"/>
    <lineage>
        <taxon>Eukaryota</taxon>
        <taxon>Metazoa</taxon>
        <taxon>Ecdysozoa</taxon>
        <taxon>Arthropoda</taxon>
        <taxon>Hexapoda</taxon>
        <taxon>Insecta</taxon>
        <taxon>Pterygota</taxon>
        <taxon>Neoptera</taxon>
        <taxon>Endopterygota</taxon>
        <taxon>Lepidoptera</taxon>
        <taxon>Glossata</taxon>
        <taxon>Ditrysia</taxon>
        <taxon>Noctuoidea</taxon>
        <taxon>Noctuidae</taxon>
        <taxon>Amphipyrinae</taxon>
        <taxon>Spodoptera</taxon>
    </lineage>
</organism>
<evidence type="ECO:0000313" key="1">
    <source>
        <dbReference type="EMBL" id="CAH1645840.1"/>
    </source>
</evidence>
<name>A0A9P0IFF7_SPOLI</name>
<proteinExistence type="predicted"/>
<protein>
    <submittedName>
        <fullName evidence="1">Uncharacterized protein</fullName>
    </submittedName>
</protein>
<dbReference type="AlphaFoldDB" id="A0A9P0IFF7"/>